<dbReference type="EC" id="1.1.1.100" evidence="3"/>
<dbReference type="Proteomes" id="UP000572680">
    <property type="component" value="Unassembled WGS sequence"/>
</dbReference>
<dbReference type="FunFam" id="3.40.50.720:FF:000084">
    <property type="entry name" value="Short-chain dehydrogenase reductase"/>
    <property type="match status" value="1"/>
</dbReference>
<dbReference type="Pfam" id="PF13561">
    <property type="entry name" value="adh_short_C2"/>
    <property type="match status" value="1"/>
</dbReference>
<dbReference type="GO" id="GO:0004316">
    <property type="term" value="F:3-oxoacyl-[acyl-carrier-protein] reductase (NADPH) activity"/>
    <property type="evidence" value="ECO:0007669"/>
    <property type="project" value="UniProtKB-EC"/>
</dbReference>
<accession>A0A7W3LNV7</accession>
<reference evidence="3 4" key="1">
    <citation type="submission" date="2020-08" db="EMBL/GenBank/DDBJ databases">
        <title>Genomic Encyclopedia of Type Strains, Phase IV (KMG-IV): sequencing the most valuable type-strain genomes for metagenomic binning, comparative biology and taxonomic classification.</title>
        <authorList>
            <person name="Goeker M."/>
        </authorList>
    </citation>
    <scope>NUCLEOTIDE SEQUENCE [LARGE SCALE GENOMIC DNA]</scope>
    <source>
        <strain evidence="3 4">DSM 44197</strain>
    </source>
</reference>
<name>A0A7W3LNV7_ACTNM</name>
<gene>
    <name evidence="3" type="ORF">HNR61_003219</name>
</gene>
<dbReference type="PANTHER" id="PTHR43639:SF1">
    <property type="entry name" value="SHORT-CHAIN DEHYDROGENASE_REDUCTASE FAMILY PROTEIN"/>
    <property type="match status" value="1"/>
</dbReference>
<organism evidence="3 4">
    <name type="scientific">Actinomadura namibiensis</name>
    <dbReference type="NCBI Taxonomy" id="182080"/>
    <lineage>
        <taxon>Bacteria</taxon>
        <taxon>Bacillati</taxon>
        <taxon>Actinomycetota</taxon>
        <taxon>Actinomycetes</taxon>
        <taxon>Streptosporangiales</taxon>
        <taxon>Thermomonosporaceae</taxon>
        <taxon>Actinomadura</taxon>
    </lineage>
</organism>
<evidence type="ECO:0000313" key="3">
    <source>
        <dbReference type="EMBL" id="MBA8951588.1"/>
    </source>
</evidence>
<evidence type="ECO:0000313" key="4">
    <source>
        <dbReference type="Proteomes" id="UP000572680"/>
    </source>
</evidence>
<dbReference type="InterPro" id="IPR002347">
    <property type="entry name" value="SDR_fam"/>
</dbReference>
<comment type="similarity">
    <text evidence="1">Belongs to the short-chain dehydrogenases/reductases (SDR) family.</text>
</comment>
<dbReference type="SUPFAM" id="SSF51735">
    <property type="entry name" value="NAD(P)-binding Rossmann-fold domains"/>
    <property type="match status" value="1"/>
</dbReference>
<dbReference type="RefSeq" id="WP_182843883.1">
    <property type="nucleotide sequence ID" value="NZ_BAAALP010000029.1"/>
</dbReference>
<proteinExistence type="inferred from homology"/>
<evidence type="ECO:0000256" key="1">
    <source>
        <dbReference type="ARBA" id="ARBA00006484"/>
    </source>
</evidence>
<dbReference type="AlphaFoldDB" id="A0A7W3LNV7"/>
<dbReference type="InterPro" id="IPR036291">
    <property type="entry name" value="NAD(P)-bd_dom_sf"/>
</dbReference>
<protein>
    <submittedName>
        <fullName evidence="3">3-oxoacyl-[acyl-carrier protein] reductase</fullName>
        <ecNumber evidence="3">1.1.1.100</ecNumber>
    </submittedName>
</protein>
<dbReference type="PANTHER" id="PTHR43639">
    <property type="entry name" value="OXIDOREDUCTASE, SHORT-CHAIN DEHYDROGENASE/REDUCTASE FAMILY (AFU_ORTHOLOGUE AFUA_5G02870)"/>
    <property type="match status" value="1"/>
</dbReference>
<evidence type="ECO:0000256" key="2">
    <source>
        <dbReference type="ARBA" id="ARBA00023002"/>
    </source>
</evidence>
<dbReference type="PRINTS" id="PR00081">
    <property type="entry name" value="GDHRDH"/>
</dbReference>
<keyword evidence="4" id="KW-1185">Reference proteome</keyword>
<sequence>MVEHDAVALVTGASRGLGAVIARRLARQGHPVAVNYRSGRERADEVVRAVRADGGTAEAFAADVTDEAEVTGLVEEVGRRLGPVRVLVANATGPQPEIPLEDLTWQAHLDQLSFFVKSPTLLTQAVLPGMKAGGGGRVIHIGSDIVARGLAGMSAYVAAKGAQLGLMRSWARELGPHGVTVNLVAPGWIPVERHSDLPAAERERYRAEVPLGRIGAPEDVAAAVCFLASDAAGYITGECLTVNGGHTLT</sequence>
<dbReference type="EMBL" id="JACJIA010000003">
    <property type="protein sequence ID" value="MBA8951588.1"/>
    <property type="molecule type" value="Genomic_DNA"/>
</dbReference>
<comment type="caution">
    <text evidence="3">The sequence shown here is derived from an EMBL/GenBank/DDBJ whole genome shotgun (WGS) entry which is preliminary data.</text>
</comment>
<keyword evidence="2 3" id="KW-0560">Oxidoreductase</keyword>
<dbReference type="Gene3D" id="3.40.50.720">
    <property type="entry name" value="NAD(P)-binding Rossmann-like Domain"/>
    <property type="match status" value="1"/>
</dbReference>